<sequence>MPPAARRNPFSLAFNYLSTKARRTSSINTSQPKRSSIAASSTTASPTATKQFSKMAPSNQAAFIDEPKKHPMTVGPSPYPSAGNGEIVVKVAATAINPMDWYIQLLGNDLFNFLQYPYVGGSDVAGTVAEVGAGVTNFKVGDRVIGLCAGFDQKAGGFQNYVVIESKIAAQIPADLSFTDASVLPLGLSTAACGLYQKDFLGLDPPSLNPKPNGKTVLIWAGASSVGSNAVQLAAASGYEVFTTSSPKNFDLCKSLGASQVFDYNSPTVAQDIIAAFQGKKCAGGYAICQGSEKHVFEIIGKAEGSNFIAAAMPVPNVPAGVESKMVFGSTLKDNEVGPIVWGQFLPAALAQKKFKIAPKPLVAGHGLEAIQAAIDQGKAPGSISAQKLVITL</sequence>
<evidence type="ECO:0000313" key="2">
    <source>
        <dbReference type="Proteomes" id="UP001497680"/>
    </source>
</evidence>
<protein>
    <submittedName>
        <fullName evidence="1">GroES-like protein</fullName>
    </submittedName>
</protein>
<accession>A0ACC0DER3</accession>
<proteinExistence type="predicted"/>
<organism evidence="1 2">
    <name type="scientific">Hypoxylon rubiginosum</name>
    <dbReference type="NCBI Taxonomy" id="110542"/>
    <lineage>
        <taxon>Eukaryota</taxon>
        <taxon>Fungi</taxon>
        <taxon>Dikarya</taxon>
        <taxon>Ascomycota</taxon>
        <taxon>Pezizomycotina</taxon>
        <taxon>Sordariomycetes</taxon>
        <taxon>Xylariomycetidae</taxon>
        <taxon>Xylariales</taxon>
        <taxon>Hypoxylaceae</taxon>
        <taxon>Hypoxylon</taxon>
    </lineage>
</organism>
<comment type="caution">
    <text evidence="1">The sequence shown here is derived from an EMBL/GenBank/DDBJ whole genome shotgun (WGS) entry which is preliminary data.</text>
</comment>
<name>A0ACC0DER3_9PEZI</name>
<dbReference type="EMBL" id="MU394287">
    <property type="protein sequence ID" value="KAI6091230.1"/>
    <property type="molecule type" value="Genomic_DNA"/>
</dbReference>
<gene>
    <name evidence="1" type="ORF">F4821DRAFT_226754</name>
</gene>
<dbReference type="Proteomes" id="UP001497680">
    <property type="component" value="Unassembled WGS sequence"/>
</dbReference>
<keyword evidence="2" id="KW-1185">Reference proteome</keyword>
<evidence type="ECO:0000313" key="1">
    <source>
        <dbReference type="EMBL" id="KAI6091230.1"/>
    </source>
</evidence>
<reference evidence="1 2" key="1">
    <citation type="journal article" date="2022" name="New Phytol.">
        <title>Ecological generalism drives hyperdiversity of secondary metabolite gene clusters in xylarialean endophytes.</title>
        <authorList>
            <person name="Franco M.E.E."/>
            <person name="Wisecaver J.H."/>
            <person name="Arnold A.E."/>
            <person name="Ju Y.M."/>
            <person name="Slot J.C."/>
            <person name="Ahrendt S."/>
            <person name="Moore L.P."/>
            <person name="Eastman K.E."/>
            <person name="Scott K."/>
            <person name="Konkel Z."/>
            <person name="Mondo S.J."/>
            <person name="Kuo A."/>
            <person name="Hayes R.D."/>
            <person name="Haridas S."/>
            <person name="Andreopoulos B."/>
            <person name="Riley R."/>
            <person name="LaButti K."/>
            <person name="Pangilinan J."/>
            <person name="Lipzen A."/>
            <person name="Amirebrahimi M."/>
            <person name="Yan J."/>
            <person name="Adam C."/>
            <person name="Keymanesh K."/>
            <person name="Ng V."/>
            <person name="Louie K."/>
            <person name="Northen T."/>
            <person name="Drula E."/>
            <person name="Henrissat B."/>
            <person name="Hsieh H.M."/>
            <person name="Youens-Clark K."/>
            <person name="Lutzoni F."/>
            <person name="Miadlikowska J."/>
            <person name="Eastwood D.C."/>
            <person name="Hamelin R.C."/>
            <person name="Grigoriev I.V."/>
            <person name="U'Ren J.M."/>
        </authorList>
    </citation>
    <scope>NUCLEOTIDE SEQUENCE [LARGE SCALE GENOMIC DNA]</scope>
    <source>
        <strain evidence="1 2">ER1909</strain>
    </source>
</reference>